<feature type="chain" id="PRO_5045706100" description="DUF1329 domain-containing protein" evidence="1">
    <location>
        <begin position="28"/>
        <end position="456"/>
    </location>
</feature>
<protein>
    <recommendedName>
        <fullName evidence="4">DUF1329 domain-containing protein</fullName>
    </recommendedName>
</protein>
<reference evidence="2 3" key="1">
    <citation type="submission" date="2015-11" db="EMBL/GenBank/DDBJ databases">
        <authorList>
            <person name="Chong T.M."/>
            <person name="Chan K.G."/>
            <person name="Dessaux Y."/>
        </authorList>
    </citation>
    <scope>NUCLEOTIDE SEQUENCE [LARGE SCALE GENOMIC DNA]</scope>
    <source>
        <strain evidence="2 3">S5.2</strain>
    </source>
</reference>
<proteinExistence type="predicted"/>
<keyword evidence="3" id="KW-1185">Reference proteome</keyword>
<dbReference type="InterPro" id="IPR010752">
    <property type="entry name" value="DUF1329"/>
</dbReference>
<keyword evidence="1" id="KW-0732">Signal</keyword>
<name>A0ABN4IQ11_ECTME</name>
<dbReference type="Gene3D" id="2.50.20.10">
    <property type="entry name" value="Lipoprotein localisation LolA/LolB/LppX"/>
    <property type="match status" value="1"/>
</dbReference>
<dbReference type="EMBL" id="CP013124">
    <property type="protein sequence ID" value="ALN17801.1"/>
    <property type="molecule type" value="Genomic_DNA"/>
</dbReference>
<dbReference type="Proteomes" id="UP000028530">
    <property type="component" value="Chromosome"/>
</dbReference>
<dbReference type="Pfam" id="PF07044">
    <property type="entry name" value="DUF1329"/>
    <property type="match status" value="1"/>
</dbReference>
<feature type="signal peptide" evidence="1">
    <location>
        <begin position="1"/>
        <end position="27"/>
    </location>
</feature>
<evidence type="ECO:0000256" key="1">
    <source>
        <dbReference type="SAM" id="SignalP"/>
    </source>
</evidence>
<accession>A0ABN4IQ11</accession>
<organism evidence="2 3">
    <name type="scientific">Ectopseudomonas mendocina S5.2</name>
    <dbReference type="NCBI Taxonomy" id="1225174"/>
    <lineage>
        <taxon>Bacteria</taxon>
        <taxon>Pseudomonadati</taxon>
        <taxon>Pseudomonadota</taxon>
        <taxon>Gammaproteobacteria</taxon>
        <taxon>Pseudomonadales</taxon>
        <taxon>Pseudomonadaceae</taxon>
        <taxon>Ectopseudomonas</taxon>
    </lineage>
</organism>
<gene>
    <name evidence="2" type="ORF">DW68_003935</name>
</gene>
<sequence length="456" mass="51171">MTMNRKILCLSSLVFAIGLQVPLLAHAKVSDERVAELGASLTPFGAERQGDPTKGIPEWTGGLKTLPTGYKGPGSFHVDPFADEKPLRVIDAQNMAGDEDNLSPGVKALLKSFPTTFKIPVYPSHRSAAAPEDIYQNTKRNALNATLVEGGNGLSGAYAGIPFPIPNDGHEAIWNHITRWQGRYIDEVANTAQVTTSGSYSVIRERMQMSSNYYDPSKSVDTLENVLQNFMSELLPPSREAGRKLLVRDFINQVEEPRAAWVYTPGQRRVRRAPTLAYDTPNDGIYADDTDMFNGATDRYDWKLVGKQALLVPYHNYAMEQPGVAAKQLIMPGHLNPDYTRWEMHRVWIVEATLRPGQRHVHAKRRFYLDEDSWYALMVENYDSRGALWHVNLAFSKNAYDVPTITPVNVAYHDLNARTYTVIGLRNGEKTPRQFHLTPPPTGYWTPATLRRTGTQ</sequence>
<dbReference type="CDD" id="cd16329">
    <property type="entry name" value="LolA_like"/>
    <property type="match status" value="1"/>
</dbReference>
<evidence type="ECO:0000313" key="3">
    <source>
        <dbReference type="Proteomes" id="UP000028530"/>
    </source>
</evidence>
<evidence type="ECO:0008006" key="4">
    <source>
        <dbReference type="Google" id="ProtNLM"/>
    </source>
</evidence>
<evidence type="ECO:0000313" key="2">
    <source>
        <dbReference type="EMBL" id="ALN17801.1"/>
    </source>
</evidence>